<dbReference type="STRING" id="1499966.U14_01570"/>
<evidence type="ECO:0000256" key="1">
    <source>
        <dbReference type="ARBA" id="ARBA00004141"/>
    </source>
</evidence>
<dbReference type="EMBL" id="DF820456">
    <property type="protein sequence ID" value="GAK50342.1"/>
    <property type="molecule type" value="Genomic_DNA"/>
</dbReference>
<feature type="transmembrane region" description="Helical" evidence="5">
    <location>
        <begin position="245"/>
        <end position="268"/>
    </location>
</feature>
<evidence type="ECO:0000256" key="2">
    <source>
        <dbReference type="ARBA" id="ARBA00022692"/>
    </source>
</evidence>
<feature type="transmembrane region" description="Helical" evidence="5">
    <location>
        <begin position="139"/>
        <end position="164"/>
    </location>
</feature>
<dbReference type="Gene3D" id="3.30.750.24">
    <property type="entry name" value="STAS domain"/>
    <property type="match status" value="1"/>
</dbReference>
<protein>
    <submittedName>
        <fullName evidence="7">Sulfate transporter</fullName>
    </submittedName>
</protein>
<evidence type="ECO:0000259" key="6">
    <source>
        <dbReference type="PROSITE" id="PS50801"/>
    </source>
</evidence>
<keyword evidence="3 5" id="KW-1133">Transmembrane helix</keyword>
<dbReference type="SUPFAM" id="SSF52091">
    <property type="entry name" value="SpoIIaa-like"/>
    <property type="match status" value="1"/>
</dbReference>
<dbReference type="Pfam" id="PF01740">
    <property type="entry name" value="STAS"/>
    <property type="match status" value="1"/>
</dbReference>
<dbReference type="PANTHER" id="PTHR11814">
    <property type="entry name" value="SULFATE TRANSPORTER"/>
    <property type="match status" value="1"/>
</dbReference>
<keyword evidence="4 5" id="KW-0472">Membrane</keyword>
<keyword evidence="8" id="KW-1185">Reference proteome</keyword>
<sequence>MNLHKHDSSFLPIVNWLRAYHRSWLRIDVIAGLTASAVIIPKAMASAVIAGLPIQAGLYTALAALFVYPLFGSSRLLSVTTTSTIGLMTAAQIAELQQRSIAADPMTVAMTLTFLVGVFLLIARILGLGVVANFISKPVLVGFEAGIGVVIAVSQLKAIFGVHLTHKTTIGILLELPGALRQTHWLTLCIALSGIAILVWFPRWLPRVPAQLVLVGVSGLAVWLFDLGSFGVKLEDAVPTGLPSLTWPAVALINHLWPGALGIALMSFTESVASARTFLRREDPAISPNQELVAIGAANIAAAFFGGLPAGGGASQTAVNARSGALSQVAGFVGGLMVIFCLLFLSSAISLLPQATLGSLVIVVAVSMIKPEKFHKISRIRKGEFGWAIITMIGVITIGTLQGILIAVIISMLNLLYRSNHPPVYAIAHNPDKQIFRPLGENESDVTYPGLLIVRIVGWLTFANASYIADHLRALIEQAQPSVIILECSAISDIEYTALVMLEEAVENMRERGIAVWFAGINPDLHTLIERSSLKTTLGSERIFFDLPKAVETYLARSTGNSEQ</sequence>
<dbReference type="InterPro" id="IPR011547">
    <property type="entry name" value="SLC26A/SulP_dom"/>
</dbReference>
<dbReference type="GO" id="GO:0055085">
    <property type="term" value="P:transmembrane transport"/>
    <property type="evidence" value="ECO:0007669"/>
    <property type="project" value="InterPro"/>
</dbReference>
<evidence type="ECO:0000256" key="4">
    <source>
        <dbReference type="ARBA" id="ARBA00023136"/>
    </source>
</evidence>
<dbReference type="AlphaFoldDB" id="A0A0S6VYE2"/>
<dbReference type="Pfam" id="PF00916">
    <property type="entry name" value="Sulfate_transp"/>
    <property type="match status" value="1"/>
</dbReference>
<keyword evidence="2 5" id="KW-0812">Transmembrane</keyword>
<feature type="transmembrane region" description="Helical" evidence="5">
    <location>
        <begin position="389"/>
        <end position="413"/>
    </location>
</feature>
<name>A0A0S6VYE2_9BACT</name>
<dbReference type="InterPro" id="IPR002645">
    <property type="entry name" value="STAS_dom"/>
</dbReference>
<dbReference type="HOGENOM" id="CLU_003182_13_0_0"/>
<proteinExistence type="predicted"/>
<accession>A0A0S6VYE2</accession>
<feature type="transmembrane region" description="Helical" evidence="5">
    <location>
        <begin position="23"/>
        <end position="40"/>
    </location>
</feature>
<organism evidence="7">
    <name type="scientific">Candidatus Moduliflexus flocculans</name>
    <dbReference type="NCBI Taxonomy" id="1499966"/>
    <lineage>
        <taxon>Bacteria</taxon>
        <taxon>Candidatus Moduliflexota</taxon>
        <taxon>Candidatus Moduliflexia</taxon>
        <taxon>Candidatus Moduliflexales</taxon>
        <taxon>Candidatus Moduliflexaceae</taxon>
    </lineage>
</organism>
<dbReference type="GO" id="GO:0016020">
    <property type="term" value="C:membrane"/>
    <property type="evidence" value="ECO:0007669"/>
    <property type="project" value="UniProtKB-SubCell"/>
</dbReference>
<evidence type="ECO:0000313" key="8">
    <source>
        <dbReference type="Proteomes" id="UP000030700"/>
    </source>
</evidence>
<evidence type="ECO:0000256" key="5">
    <source>
        <dbReference type="SAM" id="Phobius"/>
    </source>
</evidence>
<feature type="transmembrane region" description="Helical" evidence="5">
    <location>
        <begin position="325"/>
        <end position="345"/>
    </location>
</feature>
<feature type="transmembrane region" description="Helical" evidence="5">
    <location>
        <begin position="208"/>
        <end position="225"/>
    </location>
</feature>
<reference evidence="7" key="1">
    <citation type="journal article" date="2015" name="PeerJ">
        <title>First genomic representation of candidate bacterial phylum KSB3 points to enhanced environmental sensing as a trigger of wastewater bulking.</title>
        <authorList>
            <person name="Sekiguchi Y."/>
            <person name="Ohashi A."/>
            <person name="Parks D.H."/>
            <person name="Yamauchi T."/>
            <person name="Tyson G.W."/>
            <person name="Hugenholtz P."/>
        </authorList>
    </citation>
    <scope>NUCLEOTIDE SEQUENCE [LARGE SCALE GENOMIC DNA]</scope>
</reference>
<feature type="transmembrane region" description="Helical" evidence="5">
    <location>
        <begin position="106"/>
        <end position="127"/>
    </location>
</feature>
<dbReference type="CDD" id="cd07042">
    <property type="entry name" value="STAS_SulP_like_sulfate_transporter"/>
    <property type="match status" value="1"/>
</dbReference>
<evidence type="ECO:0000313" key="7">
    <source>
        <dbReference type="EMBL" id="GAK50342.1"/>
    </source>
</evidence>
<dbReference type="InterPro" id="IPR036513">
    <property type="entry name" value="STAS_dom_sf"/>
</dbReference>
<gene>
    <name evidence="7" type="ORF">U14_01570</name>
</gene>
<comment type="subcellular location">
    <subcellularLocation>
        <location evidence="1">Membrane</location>
        <topology evidence="1">Multi-pass membrane protein</topology>
    </subcellularLocation>
</comment>
<dbReference type="InterPro" id="IPR001902">
    <property type="entry name" value="SLC26A/SulP_fam"/>
</dbReference>
<evidence type="ECO:0000256" key="3">
    <source>
        <dbReference type="ARBA" id="ARBA00022989"/>
    </source>
</evidence>
<dbReference type="PROSITE" id="PS50801">
    <property type="entry name" value="STAS"/>
    <property type="match status" value="1"/>
</dbReference>
<feature type="domain" description="STAS" evidence="6">
    <location>
        <begin position="441"/>
        <end position="554"/>
    </location>
</feature>
<feature type="transmembrane region" description="Helical" evidence="5">
    <location>
        <begin position="47"/>
        <end position="71"/>
    </location>
</feature>
<feature type="transmembrane region" description="Helical" evidence="5">
    <location>
        <begin position="184"/>
        <end position="201"/>
    </location>
</feature>
<dbReference type="Proteomes" id="UP000030700">
    <property type="component" value="Unassembled WGS sequence"/>
</dbReference>